<sequence length="863" mass="100396">MKPRRIFRRIPPPWHIVSKNIYLSKKLKNNNTSIGSNPTAINDFDDVIHSFNSITKQIPDQDTSICSTIKLGGISLKNAEITANLDIHLMVTKLSTSLQHIGYFPSSHRYKKDFINLLEQLPRILAFVTPIELLKLVISIDQSHIKLHCNDTIISLFNQLSNHLESVINEHNLVLLIQSYLNLNNHCIEDILSTPFYQQLIELLTSKIYISECDLFKLVIVYHKHALFDERLFNYIVERISDNFTMFDQDQIGNLARWLVKCLGYDINDHYATVHGTCWSKDHINLLTHKIESNGVGDRCKMKLLKVLEHKSLGMRPVKYIDKGTYSHNNNKPLKRLKYFSLRNSKLVRILSENLPYYLHEYRYYNLVDIAEMYYMFDIKDTDLIRRFGLEIWKHVPRMKYGYQIKALITFAFLDTCENTSFKWMMRNIPQTLTFNWEPEMICDCIIALERITIRKMALFDRLSIYLQKNLPCLKKSQLLVQASSSLAKVNSPQPSLLHQIARLVEIEPKWMNLQQLISISSDCMALQIKIPLLFDSILNGNRVNQISECNPRFLTLIPQIYLFHKCGNESFIIEDNCKVFDNEIVKEALKKIVNDPNMLVKIHFTDVLKFLQSLANLSITLPQSQQMIYDILINNKIYLESKHLPVIVSIVANTLTHTMDNQQNKLVGILEDIIMEHCKNLTPDESIPCLWYSHCIGFTPDSQVISSLCQKIITHNTAIRNDYHKHLIKVIACWIRCEVTANNTLPLSHPILQFLKRSDDLPDLSYIVDPVSMAKIKNAHEMLGVEYKILVREPPFTIHIGKIDTEGLRQGIFVEDDIYIQKLLVIDDVVKFETAHLKPYYRTRAWYLGKRNWDIVYMGTIT</sequence>
<dbReference type="KEGG" id="bmic:BMR1_03g03730"/>
<dbReference type="RefSeq" id="XP_021338734.1">
    <property type="nucleotide sequence ID" value="XM_021482187.1"/>
</dbReference>
<proteinExistence type="predicted"/>
<evidence type="ECO:0000313" key="2">
    <source>
        <dbReference type="Proteomes" id="UP000002899"/>
    </source>
</evidence>
<reference evidence="1 2" key="1">
    <citation type="journal article" date="2012" name="Nucleic Acids Res.">
        <title>Sequencing of the smallest Apicomplexan genome from the human pathogen Babesia microti.</title>
        <authorList>
            <person name="Cornillot E."/>
            <person name="Hadj-Kaddour K."/>
            <person name="Dassouli A."/>
            <person name="Noel B."/>
            <person name="Ranwez V."/>
            <person name="Vacherie B."/>
            <person name="Augagneur Y."/>
            <person name="Bres V."/>
            <person name="Duclos A."/>
            <person name="Randazzo S."/>
            <person name="Carcy B."/>
            <person name="Debierre-Grockiego F."/>
            <person name="Delbecq S."/>
            <person name="Moubri-Menage K."/>
            <person name="Shams-Eldin H."/>
            <person name="Usmani-Brown S."/>
            <person name="Bringaud F."/>
            <person name="Wincker P."/>
            <person name="Vivares C.P."/>
            <person name="Schwarz R.T."/>
            <person name="Schetters T.P."/>
            <person name="Krause P.J."/>
            <person name="Gorenflot A."/>
            <person name="Berry V."/>
            <person name="Barbe V."/>
            <person name="Ben Mamoun C."/>
        </authorList>
    </citation>
    <scope>NUCLEOTIDE SEQUENCE [LARGE SCALE GENOMIC DNA]</scope>
    <source>
        <strain evidence="1 2">RI</strain>
    </source>
</reference>
<evidence type="ECO:0008006" key="3">
    <source>
        <dbReference type="Google" id="ProtNLM"/>
    </source>
</evidence>
<protein>
    <recommendedName>
        <fullName evidence="3">RAP domain-containing protein</fullName>
    </recommendedName>
</protein>
<keyword evidence="2" id="KW-1185">Reference proteome</keyword>
<dbReference type="VEuPathDB" id="PiroplasmaDB:BMR1_03g03730"/>
<accession>A0A1R4ACB9</accession>
<dbReference type="EMBL" id="LN871598">
    <property type="protein sequence ID" value="SJK86595.1"/>
    <property type="molecule type" value="Genomic_DNA"/>
</dbReference>
<evidence type="ECO:0000313" key="1">
    <source>
        <dbReference type="EMBL" id="SJK86595.1"/>
    </source>
</evidence>
<reference evidence="1 2" key="2">
    <citation type="journal article" date="2013" name="PLoS ONE">
        <title>Whole genome mapping and re-organization of the nuclear and mitochondrial genomes of Babesia microti isolates.</title>
        <authorList>
            <person name="Cornillot E."/>
            <person name="Dassouli A."/>
            <person name="Garg A."/>
            <person name="Pachikara N."/>
            <person name="Randazzo S."/>
            <person name="Depoix D."/>
            <person name="Carcy B."/>
            <person name="Delbecq S."/>
            <person name="Frutos R."/>
            <person name="Silva J.C."/>
            <person name="Sutton R."/>
            <person name="Krause P.J."/>
            <person name="Mamoun C.B."/>
        </authorList>
    </citation>
    <scope>NUCLEOTIDE SEQUENCE [LARGE SCALE GENOMIC DNA]</scope>
    <source>
        <strain evidence="1 2">RI</strain>
    </source>
</reference>
<dbReference type="AlphaFoldDB" id="A0A1R4ACB9"/>
<name>A0A1R4ACB9_BABMR</name>
<organism evidence="1 2">
    <name type="scientific">Babesia microti (strain RI)</name>
    <dbReference type="NCBI Taxonomy" id="1133968"/>
    <lineage>
        <taxon>Eukaryota</taxon>
        <taxon>Sar</taxon>
        <taxon>Alveolata</taxon>
        <taxon>Apicomplexa</taxon>
        <taxon>Aconoidasida</taxon>
        <taxon>Piroplasmida</taxon>
        <taxon>Babesiidae</taxon>
        <taxon>Babesia</taxon>
    </lineage>
</organism>
<reference evidence="1 2" key="3">
    <citation type="journal article" date="2016" name="Sci. Rep.">
        <title>Genome-wide diversity and gene expression profiling of Babesia microti isolates identify polymorphic genes that mediate host-pathogen interactions.</title>
        <authorList>
            <person name="Silva J.C."/>
            <person name="Cornillot E."/>
            <person name="McCracken C."/>
            <person name="Usmani-Brown S."/>
            <person name="Dwivedi A."/>
            <person name="Ifeonu O.O."/>
            <person name="Crabtree J."/>
            <person name="Gotia H.T."/>
            <person name="Virji A.Z."/>
            <person name="Reynes C."/>
            <person name="Colinge J."/>
            <person name="Kumar V."/>
            <person name="Lawres L."/>
            <person name="Pazzi J.E."/>
            <person name="Pablo J.V."/>
            <person name="Hung C."/>
            <person name="Brancato J."/>
            <person name="Kumari P."/>
            <person name="Orvis J."/>
            <person name="Tretina K."/>
            <person name="Chibucos M."/>
            <person name="Ott S."/>
            <person name="Sadzewicz L."/>
            <person name="Sengamalay N."/>
            <person name="Shetty A.C."/>
            <person name="Su Q."/>
            <person name="Tallon L."/>
            <person name="Fraser C.M."/>
            <person name="Frutos R."/>
            <person name="Molina D.M."/>
            <person name="Krause P.J."/>
            <person name="Ben Mamoun C."/>
        </authorList>
    </citation>
    <scope>NUCLEOTIDE SEQUENCE [LARGE SCALE GENOMIC DNA]</scope>
    <source>
        <strain evidence="1 2">RI</strain>
    </source>
</reference>
<dbReference type="Proteomes" id="UP000002899">
    <property type="component" value="Chromosome III"/>
</dbReference>
<dbReference type="OrthoDB" id="366026at2759"/>
<dbReference type="GeneID" id="24425393"/>